<feature type="domain" description="TonB-dependent receptor-like beta-barrel" evidence="11">
    <location>
        <begin position="400"/>
        <end position="956"/>
    </location>
</feature>
<dbReference type="EMBL" id="QICL01000041">
    <property type="protein sequence ID" value="PXV58911.1"/>
    <property type="molecule type" value="Genomic_DNA"/>
</dbReference>
<feature type="domain" description="TonB-dependent receptor plug" evidence="12">
    <location>
        <begin position="125"/>
        <end position="231"/>
    </location>
</feature>
<evidence type="ECO:0000256" key="8">
    <source>
        <dbReference type="PROSITE-ProRule" id="PRU01360"/>
    </source>
</evidence>
<gene>
    <name evidence="13" type="ORF">CLV62_14122</name>
</gene>
<evidence type="ECO:0000256" key="4">
    <source>
        <dbReference type="ARBA" id="ARBA00022692"/>
    </source>
</evidence>
<evidence type="ECO:0000259" key="11">
    <source>
        <dbReference type="Pfam" id="PF00593"/>
    </source>
</evidence>
<keyword evidence="3 8" id="KW-1134">Transmembrane beta strand</keyword>
<evidence type="ECO:0000256" key="10">
    <source>
        <dbReference type="SAM" id="SignalP"/>
    </source>
</evidence>
<dbReference type="Gene3D" id="2.170.130.10">
    <property type="entry name" value="TonB-dependent receptor, plug domain"/>
    <property type="match status" value="1"/>
</dbReference>
<evidence type="ECO:0000256" key="2">
    <source>
        <dbReference type="ARBA" id="ARBA00022448"/>
    </source>
</evidence>
<keyword evidence="4 8" id="KW-0812">Transmembrane</keyword>
<comment type="similarity">
    <text evidence="8 9">Belongs to the TonB-dependent receptor family.</text>
</comment>
<dbReference type="InterPro" id="IPR039426">
    <property type="entry name" value="TonB-dep_rcpt-like"/>
</dbReference>
<dbReference type="PROSITE" id="PS52016">
    <property type="entry name" value="TONB_DEPENDENT_REC_3"/>
    <property type="match status" value="1"/>
</dbReference>
<dbReference type="FunFam" id="2.170.130.10:FF:000008">
    <property type="entry name" value="SusC/RagA family TonB-linked outer membrane protein"/>
    <property type="match status" value="1"/>
</dbReference>
<dbReference type="RefSeq" id="WP_245904142.1">
    <property type="nucleotide sequence ID" value="NZ_QICL01000041.1"/>
</dbReference>
<dbReference type="Pfam" id="PF13715">
    <property type="entry name" value="CarbopepD_reg_2"/>
    <property type="match status" value="1"/>
</dbReference>
<keyword evidence="14" id="KW-1185">Reference proteome</keyword>
<evidence type="ECO:0000256" key="9">
    <source>
        <dbReference type="RuleBase" id="RU003357"/>
    </source>
</evidence>
<dbReference type="Pfam" id="PF00593">
    <property type="entry name" value="TonB_dep_Rec_b-barrel"/>
    <property type="match status" value="1"/>
</dbReference>
<dbReference type="InterPro" id="IPR037066">
    <property type="entry name" value="Plug_dom_sf"/>
</dbReference>
<organism evidence="13 14">
    <name type="scientific">Dysgonomonas alginatilytica</name>
    <dbReference type="NCBI Taxonomy" id="1605892"/>
    <lineage>
        <taxon>Bacteria</taxon>
        <taxon>Pseudomonadati</taxon>
        <taxon>Bacteroidota</taxon>
        <taxon>Bacteroidia</taxon>
        <taxon>Bacteroidales</taxon>
        <taxon>Dysgonomonadaceae</taxon>
        <taxon>Dysgonomonas</taxon>
    </lineage>
</organism>
<proteinExistence type="inferred from homology"/>
<dbReference type="Gene3D" id="2.40.170.20">
    <property type="entry name" value="TonB-dependent receptor, beta-barrel domain"/>
    <property type="match status" value="1"/>
</dbReference>
<keyword evidence="10" id="KW-0732">Signal</keyword>
<dbReference type="InterPro" id="IPR023997">
    <property type="entry name" value="TonB-dep_OMP_SusC/RagA_CS"/>
</dbReference>
<dbReference type="Proteomes" id="UP000247973">
    <property type="component" value="Unassembled WGS sequence"/>
</dbReference>
<evidence type="ECO:0000256" key="1">
    <source>
        <dbReference type="ARBA" id="ARBA00004571"/>
    </source>
</evidence>
<dbReference type="AlphaFoldDB" id="A0A2V3PK71"/>
<dbReference type="InterPro" id="IPR000531">
    <property type="entry name" value="Beta-barrel_TonB"/>
</dbReference>
<reference evidence="13 14" key="1">
    <citation type="submission" date="2018-03" db="EMBL/GenBank/DDBJ databases">
        <title>Genomic Encyclopedia of Archaeal and Bacterial Type Strains, Phase II (KMG-II): from individual species to whole genera.</title>
        <authorList>
            <person name="Goeker M."/>
        </authorList>
    </citation>
    <scope>NUCLEOTIDE SEQUENCE [LARGE SCALE GENOMIC DNA]</scope>
    <source>
        <strain evidence="13 14">DSM 100214</strain>
    </source>
</reference>
<protein>
    <submittedName>
        <fullName evidence="13">TonB-linked SusC/RagA family outer membrane protein</fullName>
    </submittedName>
</protein>
<dbReference type="NCBIfam" id="TIGR04057">
    <property type="entry name" value="SusC_RagA_signa"/>
    <property type="match status" value="1"/>
</dbReference>
<dbReference type="InterPro" id="IPR036942">
    <property type="entry name" value="Beta-barrel_TonB_sf"/>
</dbReference>
<comment type="subcellular location">
    <subcellularLocation>
        <location evidence="1 8">Cell outer membrane</location>
        <topology evidence="1 8">Multi-pass membrane protein</topology>
    </subcellularLocation>
</comment>
<dbReference type="NCBIfam" id="TIGR04056">
    <property type="entry name" value="OMP_RagA_SusC"/>
    <property type="match status" value="1"/>
</dbReference>
<dbReference type="GO" id="GO:0009279">
    <property type="term" value="C:cell outer membrane"/>
    <property type="evidence" value="ECO:0007669"/>
    <property type="project" value="UniProtKB-SubCell"/>
</dbReference>
<dbReference type="InterPro" id="IPR023996">
    <property type="entry name" value="TonB-dep_OMP_SusC/RagA"/>
</dbReference>
<evidence type="ECO:0000313" key="14">
    <source>
        <dbReference type="Proteomes" id="UP000247973"/>
    </source>
</evidence>
<feature type="signal peptide" evidence="10">
    <location>
        <begin position="1"/>
        <end position="31"/>
    </location>
</feature>
<keyword evidence="6 8" id="KW-0472">Membrane</keyword>
<dbReference type="FunFam" id="2.60.40.1120:FF:000003">
    <property type="entry name" value="Outer membrane protein Omp121"/>
    <property type="match status" value="1"/>
</dbReference>
<dbReference type="Pfam" id="PF07715">
    <property type="entry name" value="Plug"/>
    <property type="match status" value="1"/>
</dbReference>
<evidence type="ECO:0000256" key="6">
    <source>
        <dbReference type="ARBA" id="ARBA00023136"/>
    </source>
</evidence>
<keyword evidence="5 9" id="KW-0798">TonB box</keyword>
<keyword evidence="7 8" id="KW-0998">Cell outer membrane</keyword>
<evidence type="ECO:0000256" key="7">
    <source>
        <dbReference type="ARBA" id="ARBA00023237"/>
    </source>
</evidence>
<dbReference type="Gene3D" id="2.60.40.1120">
    <property type="entry name" value="Carboxypeptidase-like, regulatory domain"/>
    <property type="match status" value="1"/>
</dbReference>
<dbReference type="SUPFAM" id="SSF49464">
    <property type="entry name" value="Carboxypeptidase regulatory domain-like"/>
    <property type="match status" value="1"/>
</dbReference>
<evidence type="ECO:0000313" key="13">
    <source>
        <dbReference type="EMBL" id="PXV58911.1"/>
    </source>
</evidence>
<dbReference type="InterPro" id="IPR008969">
    <property type="entry name" value="CarboxyPept-like_regulatory"/>
</dbReference>
<evidence type="ECO:0000259" key="12">
    <source>
        <dbReference type="Pfam" id="PF07715"/>
    </source>
</evidence>
<sequence>MNSKKKMRLMKSWQKTCLAIMLLMLPALAFAQSVQVTGNVKDQTGEAIIGATVVVKNNSSTGTVTDFDGNYTISVPGNATLVFSYLGMETAEVAVNGQTKLDITLKDDSRALDEVVVVGYGTMRKKDLTTAVASVSSKEWADRPVISAQQALQGKAAGVQVIQPSGKPGAGLTVRVRGTTSLNAGNDPLYVVDGIPTNDITNISPTDIESLQILKDASSAAIYGARAANGVVLITTKKGTAGRSEVNVSMFAGFSNVAKTIKTLNTTQYYDLLDEIYGVGIADRSKTTYTDWAKDMYDTGVKQNYQVSLSGGTDKVNYFISGGYQDERGIIKPASYSRYSFRSNTSAQTKDWLKVISNVSFAKTSRRDVVDNANSGRGGVVMSILNTPPFMEKWDPLEPSYYYRNPYNGSWENPYAQANTYDMNSDYRFMGNVGLDFIITKELHFKPSFAVDYTGHKWDKFIDPVKTTYGREANGRGEHADDDYLTWLSENIVTFDKKIDGKHNLSLLGGGTFQKFKHNNTYMSVQDFVKGTNLENMTLNMANKINDATTTAEANTLVSVLGRVQYDYESRYLFTANMRADGSSKLAPGNRWGYFPSVSAGWRFSSESFFLPITNVVNDAKLRLAWGQNGNQNGIGSYDYLQKYKINKTQQSDGSAPSGPNITADRYGNQNLKWETTTQFNAGLDISLFNSRVTGEFDLYYKKTTDLLLYITLPSSIGRDLPMRNDGEMINKGFEFNITGHILTGTLLWDASANMSFNRNKLSKLGLTPQYTTARLESNNADVIIMKEGLPLGSFYGYISEGVDPETGDIKYKDLNNNGITGGADPNDRTVIGNAQPDFTFGFTNNFTWKNITLSAFVQGSYGNDIYNATRLDSEGMFDQKNQTTTVLNRWMRPGMITDVPRAVSGNGNVLNSTRFVEDGSYIRLKALTLAYNFNKKLLQPLGIAGLSVYGTADNLVTLTKYRGYDPELSWINTSTTTSGAAAQMGIDMGTFPQTRSFIFGLNLTF</sequence>
<evidence type="ECO:0000256" key="5">
    <source>
        <dbReference type="ARBA" id="ARBA00023077"/>
    </source>
</evidence>
<feature type="chain" id="PRO_5015971206" evidence="10">
    <location>
        <begin position="32"/>
        <end position="1006"/>
    </location>
</feature>
<evidence type="ECO:0000256" key="3">
    <source>
        <dbReference type="ARBA" id="ARBA00022452"/>
    </source>
</evidence>
<name>A0A2V3PK71_9BACT</name>
<accession>A0A2V3PK71</accession>
<dbReference type="InterPro" id="IPR012910">
    <property type="entry name" value="Plug_dom"/>
</dbReference>
<keyword evidence="2 8" id="KW-0813">Transport</keyword>
<comment type="caution">
    <text evidence="13">The sequence shown here is derived from an EMBL/GenBank/DDBJ whole genome shotgun (WGS) entry which is preliminary data.</text>
</comment>
<dbReference type="SUPFAM" id="SSF56935">
    <property type="entry name" value="Porins"/>
    <property type="match status" value="1"/>
</dbReference>